<dbReference type="EMBL" id="LAZR01000163">
    <property type="protein sequence ID" value="KKN85136.1"/>
    <property type="molecule type" value="Genomic_DNA"/>
</dbReference>
<feature type="compositionally biased region" description="Polar residues" evidence="1">
    <location>
        <begin position="104"/>
        <end position="120"/>
    </location>
</feature>
<gene>
    <name evidence="3" type="ORF">LCGC14_0283050</name>
</gene>
<dbReference type="Pfam" id="PF13443">
    <property type="entry name" value="HTH_26"/>
    <property type="match status" value="1"/>
</dbReference>
<feature type="region of interest" description="Disordered" evidence="1">
    <location>
        <begin position="100"/>
        <end position="149"/>
    </location>
</feature>
<reference evidence="3" key="1">
    <citation type="journal article" date="2015" name="Nature">
        <title>Complex archaea that bridge the gap between prokaryotes and eukaryotes.</title>
        <authorList>
            <person name="Spang A."/>
            <person name="Saw J.H."/>
            <person name="Jorgensen S.L."/>
            <person name="Zaremba-Niedzwiedzka K."/>
            <person name="Martijn J."/>
            <person name="Lind A.E."/>
            <person name="van Eijk R."/>
            <person name="Schleper C."/>
            <person name="Guy L."/>
            <person name="Ettema T.J."/>
        </authorList>
    </citation>
    <scope>NUCLEOTIDE SEQUENCE</scope>
</reference>
<feature type="domain" description="HTH cro/C1-type" evidence="2">
    <location>
        <begin position="11"/>
        <end position="74"/>
    </location>
</feature>
<comment type="caution">
    <text evidence="3">The sequence shown here is derived from an EMBL/GenBank/DDBJ whole genome shotgun (WGS) entry which is preliminary data.</text>
</comment>
<evidence type="ECO:0000259" key="2">
    <source>
        <dbReference type="Pfam" id="PF13443"/>
    </source>
</evidence>
<name>A0A0F9WGU4_9ZZZZ</name>
<proteinExistence type="predicted"/>
<sequence>MKITLKNNVRTTMASRDITMWKDLAERLKSNQGYSITRTSLARQIDQEAPAYSLSLIEALCNELQCLPNDLFRIEITEASAEDIRNLTRREKPFEFGHIIETDSVASKESPATNAYSGGRQQDDFEDEDELVGGRVSHQNAESIRKRDK</sequence>
<dbReference type="InterPro" id="IPR001387">
    <property type="entry name" value="Cro/C1-type_HTH"/>
</dbReference>
<accession>A0A0F9WGU4</accession>
<evidence type="ECO:0000256" key="1">
    <source>
        <dbReference type="SAM" id="MobiDB-lite"/>
    </source>
</evidence>
<dbReference type="AlphaFoldDB" id="A0A0F9WGU4"/>
<evidence type="ECO:0000313" key="3">
    <source>
        <dbReference type="EMBL" id="KKN85136.1"/>
    </source>
</evidence>
<protein>
    <recommendedName>
        <fullName evidence="2">HTH cro/C1-type domain-containing protein</fullName>
    </recommendedName>
</protein>
<organism evidence="3">
    <name type="scientific">marine sediment metagenome</name>
    <dbReference type="NCBI Taxonomy" id="412755"/>
    <lineage>
        <taxon>unclassified sequences</taxon>
        <taxon>metagenomes</taxon>
        <taxon>ecological metagenomes</taxon>
    </lineage>
</organism>